<keyword evidence="8 9" id="KW-0503">Monooxygenase</keyword>
<evidence type="ECO:0000256" key="8">
    <source>
        <dbReference type="ARBA" id="ARBA00023033"/>
    </source>
</evidence>
<dbReference type="InterPro" id="IPR001128">
    <property type="entry name" value="Cyt_P450"/>
</dbReference>
<evidence type="ECO:0000256" key="1">
    <source>
        <dbReference type="ARBA" id="ARBA00001971"/>
    </source>
</evidence>
<evidence type="ECO:0000256" key="7">
    <source>
        <dbReference type="ARBA" id="ARBA00023004"/>
    </source>
</evidence>
<dbReference type="InterPro" id="IPR002401">
    <property type="entry name" value="Cyt_P450_E_grp-I"/>
</dbReference>
<protein>
    <recommendedName>
        <fullName evidence="12">Cytochrome P450</fullName>
    </recommendedName>
</protein>
<dbReference type="Pfam" id="PF00067">
    <property type="entry name" value="p450"/>
    <property type="match status" value="1"/>
</dbReference>
<comment type="caution">
    <text evidence="10">The sequence shown here is derived from an EMBL/GenBank/DDBJ whole genome shotgun (WGS) entry which is preliminary data.</text>
</comment>
<dbReference type="InterPro" id="IPR050364">
    <property type="entry name" value="Cytochrome_P450_fung"/>
</dbReference>
<dbReference type="InterPro" id="IPR017972">
    <property type="entry name" value="Cyt_P450_CS"/>
</dbReference>
<organism evidence="10 11">
    <name type="scientific">Marasmiellus scandens</name>
    <dbReference type="NCBI Taxonomy" id="2682957"/>
    <lineage>
        <taxon>Eukaryota</taxon>
        <taxon>Fungi</taxon>
        <taxon>Dikarya</taxon>
        <taxon>Basidiomycota</taxon>
        <taxon>Agaricomycotina</taxon>
        <taxon>Agaricomycetes</taxon>
        <taxon>Agaricomycetidae</taxon>
        <taxon>Agaricales</taxon>
        <taxon>Marasmiineae</taxon>
        <taxon>Omphalotaceae</taxon>
        <taxon>Marasmiellus</taxon>
    </lineage>
</organism>
<comment type="cofactor">
    <cofactor evidence="1">
        <name>heme</name>
        <dbReference type="ChEBI" id="CHEBI:30413"/>
    </cofactor>
</comment>
<proteinExistence type="inferred from homology"/>
<dbReference type="CDD" id="cd11065">
    <property type="entry name" value="CYP64-like"/>
    <property type="match status" value="1"/>
</dbReference>
<comment type="similarity">
    <text evidence="3 9">Belongs to the cytochrome P450 family.</text>
</comment>
<keyword evidence="4 9" id="KW-0349">Heme</keyword>
<accession>A0ABR1JCD7</accession>
<dbReference type="PANTHER" id="PTHR46300">
    <property type="entry name" value="P450, PUTATIVE (EUROFUNG)-RELATED-RELATED"/>
    <property type="match status" value="1"/>
</dbReference>
<dbReference type="PRINTS" id="PR00463">
    <property type="entry name" value="EP450I"/>
</dbReference>
<evidence type="ECO:0000256" key="9">
    <source>
        <dbReference type="RuleBase" id="RU000461"/>
    </source>
</evidence>
<evidence type="ECO:0000313" key="10">
    <source>
        <dbReference type="EMBL" id="KAK7453406.1"/>
    </source>
</evidence>
<gene>
    <name evidence="10" type="ORF">VKT23_011671</name>
</gene>
<sequence>MYPPLFAQRLIFAPGPPKWPVVGNALQVPKSYLWLKLSKWAKQYGGLMYLEILGQPMVIISSVSIATDLLDKRSAHYSNRVHLTMSSELAGFDRFLPTQPYGLEWRHQRKFVAQELVSSEISMYHDVETREAARMVWNMATRQGKNTLQAKESNLMYQVRVAIAAIIFNVTYGYTPSSQDDPHVQNVFQALDDFSRAVQPGAWAVDFIPVLKYLPSWMPGAHFIRLAQKMRRNVETEPRNLYLWSKQAMRLELQGSGTPLPPNICSKNLAKLDTGNAEGSDEVFTHAAYSILAGGLDTNLSTMMSIFLALITYPDVQRRAQAEIDSVIGSDRLPTVNDRAKLPYVRNVVAESIRMWPAAPMGIPHSVDEPDVYNDFFVPKGSIVIANIWHMLRDESVFSNPNVFNPSRFDTTDISGTDLADKVFDIAFGFGRRVCPARHLALDMIFTIVVTVLATCDITSPSDKKDVSRIQDVKYTSGAISMPEPFDCQVQWRSKRAKELVEASLEA</sequence>
<dbReference type="Proteomes" id="UP001498398">
    <property type="component" value="Unassembled WGS sequence"/>
</dbReference>
<keyword evidence="5 9" id="KW-0479">Metal-binding</keyword>
<keyword evidence="6 9" id="KW-0560">Oxidoreductase</keyword>
<evidence type="ECO:0000256" key="3">
    <source>
        <dbReference type="ARBA" id="ARBA00010617"/>
    </source>
</evidence>
<dbReference type="PANTHER" id="PTHR46300:SF7">
    <property type="entry name" value="P450, PUTATIVE (EUROFUNG)-RELATED"/>
    <property type="match status" value="1"/>
</dbReference>
<name>A0ABR1JCD7_9AGAR</name>
<dbReference type="EMBL" id="JBANRG010000026">
    <property type="protein sequence ID" value="KAK7453406.1"/>
    <property type="molecule type" value="Genomic_DNA"/>
</dbReference>
<dbReference type="PROSITE" id="PS00086">
    <property type="entry name" value="CYTOCHROME_P450"/>
    <property type="match status" value="1"/>
</dbReference>
<dbReference type="Gene3D" id="1.10.630.10">
    <property type="entry name" value="Cytochrome P450"/>
    <property type="match status" value="1"/>
</dbReference>
<keyword evidence="7 9" id="KW-0408">Iron</keyword>
<comment type="pathway">
    <text evidence="2">Secondary metabolite biosynthesis.</text>
</comment>
<reference evidence="10 11" key="1">
    <citation type="submission" date="2024-01" db="EMBL/GenBank/DDBJ databases">
        <title>A draft genome for the cacao thread blight pathogen Marasmiellus scandens.</title>
        <authorList>
            <person name="Baruah I.K."/>
            <person name="Leung J."/>
            <person name="Bukari Y."/>
            <person name="Amoako-Attah I."/>
            <person name="Meinhardt L.W."/>
            <person name="Bailey B.A."/>
            <person name="Cohen S.P."/>
        </authorList>
    </citation>
    <scope>NUCLEOTIDE SEQUENCE [LARGE SCALE GENOMIC DNA]</scope>
    <source>
        <strain evidence="10 11">GH-19</strain>
    </source>
</reference>
<evidence type="ECO:0008006" key="12">
    <source>
        <dbReference type="Google" id="ProtNLM"/>
    </source>
</evidence>
<evidence type="ECO:0000256" key="6">
    <source>
        <dbReference type="ARBA" id="ARBA00023002"/>
    </source>
</evidence>
<evidence type="ECO:0000313" key="11">
    <source>
        <dbReference type="Proteomes" id="UP001498398"/>
    </source>
</evidence>
<dbReference type="SUPFAM" id="SSF48264">
    <property type="entry name" value="Cytochrome P450"/>
    <property type="match status" value="1"/>
</dbReference>
<evidence type="ECO:0000256" key="5">
    <source>
        <dbReference type="ARBA" id="ARBA00022723"/>
    </source>
</evidence>
<evidence type="ECO:0000256" key="4">
    <source>
        <dbReference type="ARBA" id="ARBA00022617"/>
    </source>
</evidence>
<evidence type="ECO:0000256" key="2">
    <source>
        <dbReference type="ARBA" id="ARBA00005179"/>
    </source>
</evidence>
<keyword evidence="11" id="KW-1185">Reference proteome</keyword>
<dbReference type="InterPro" id="IPR036396">
    <property type="entry name" value="Cyt_P450_sf"/>
</dbReference>